<evidence type="ECO:0000313" key="1">
    <source>
        <dbReference type="EMBL" id="MCI24210.1"/>
    </source>
</evidence>
<dbReference type="Proteomes" id="UP000265520">
    <property type="component" value="Unassembled WGS sequence"/>
</dbReference>
<dbReference type="EMBL" id="LXQA010140169">
    <property type="protein sequence ID" value="MCI24210.1"/>
    <property type="molecule type" value="Genomic_DNA"/>
</dbReference>
<keyword evidence="1" id="KW-0378">Hydrolase</keyword>
<name>A0A392QKI5_9FABA</name>
<comment type="caution">
    <text evidence="1">The sequence shown here is derived from an EMBL/GenBank/DDBJ whole genome shotgun (WGS) entry which is preliminary data.</text>
</comment>
<dbReference type="AlphaFoldDB" id="A0A392QKI5"/>
<organism evidence="1 2">
    <name type="scientific">Trifolium medium</name>
    <dbReference type="NCBI Taxonomy" id="97028"/>
    <lineage>
        <taxon>Eukaryota</taxon>
        <taxon>Viridiplantae</taxon>
        <taxon>Streptophyta</taxon>
        <taxon>Embryophyta</taxon>
        <taxon>Tracheophyta</taxon>
        <taxon>Spermatophyta</taxon>
        <taxon>Magnoliopsida</taxon>
        <taxon>eudicotyledons</taxon>
        <taxon>Gunneridae</taxon>
        <taxon>Pentapetalae</taxon>
        <taxon>rosids</taxon>
        <taxon>fabids</taxon>
        <taxon>Fabales</taxon>
        <taxon>Fabaceae</taxon>
        <taxon>Papilionoideae</taxon>
        <taxon>50 kb inversion clade</taxon>
        <taxon>NPAAA clade</taxon>
        <taxon>Hologalegina</taxon>
        <taxon>IRL clade</taxon>
        <taxon>Trifolieae</taxon>
        <taxon>Trifolium</taxon>
    </lineage>
</organism>
<evidence type="ECO:0000313" key="2">
    <source>
        <dbReference type="Proteomes" id="UP000265520"/>
    </source>
</evidence>
<accession>A0A392QKI5</accession>
<keyword evidence="1" id="KW-0645">Protease</keyword>
<sequence length="105" mass="11595">MPLEHMSMVAVFVVKDDVLLLAITLEERKLMQQSLMETLKSIGFSQTAYETKKVVEECSPKVIVNGSVKVSCSAAPANIKGDANYDSDSVQKLLCMIVKRKAYLP</sequence>
<dbReference type="GO" id="GO:0006508">
    <property type="term" value="P:proteolysis"/>
    <property type="evidence" value="ECO:0007669"/>
    <property type="project" value="UniProtKB-KW"/>
</dbReference>
<feature type="non-terminal residue" evidence="1">
    <location>
        <position position="105"/>
    </location>
</feature>
<reference evidence="1 2" key="1">
    <citation type="journal article" date="2018" name="Front. Plant Sci.">
        <title>Red Clover (Trifolium pratense) and Zigzag Clover (T. medium) - A Picture of Genomic Similarities and Differences.</title>
        <authorList>
            <person name="Dluhosova J."/>
            <person name="Istvanek J."/>
            <person name="Nedelnik J."/>
            <person name="Repkova J."/>
        </authorList>
    </citation>
    <scope>NUCLEOTIDE SEQUENCE [LARGE SCALE GENOMIC DNA]</scope>
    <source>
        <strain evidence="2">cv. 10/8</strain>
        <tissue evidence="1">Leaf</tissue>
    </source>
</reference>
<dbReference type="GO" id="GO:0008233">
    <property type="term" value="F:peptidase activity"/>
    <property type="evidence" value="ECO:0007669"/>
    <property type="project" value="UniProtKB-KW"/>
</dbReference>
<protein>
    <submittedName>
        <fullName evidence="1">Ulp1 protease family carboxy-terminal domain protein</fullName>
    </submittedName>
</protein>
<proteinExistence type="predicted"/>
<keyword evidence="2" id="KW-1185">Reference proteome</keyword>